<organism evidence="1 2">
    <name type="scientific">Micromonospora sonchi</name>
    <dbReference type="NCBI Taxonomy" id="1763543"/>
    <lineage>
        <taxon>Bacteria</taxon>
        <taxon>Bacillati</taxon>
        <taxon>Actinomycetota</taxon>
        <taxon>Actinomycetes</taxon>
        <taxon>Micromonosporales</taxon>
        <taxon>Micromonosporaceae</taxon>
        <taxon>Micromonospora</taxon>
    </lineage>
</organism>
<dbReference type="AlphaFoldDB" id="A0A917TLT2"/>
<dbReference type="Pfam" id="PF25209">
    <property type="entry name" value="Phage_capsid_4"/>
    <property type="match status" value="1"/>
</dbReference>
<dbReference type="EMBL" id="BMNB01000003">
    <property type="protein sequence ID" value="GGM27097.1"/>
    <property type="molecule type" value="Genomic_DNA"/>
</dbReference>
<accession>A0A917TLT2</accession>
<protein>
    <recommendedName>
        <fullName evidence="3">Phage major capsid protein</fullName>
    </recommendedName>
</protein>
<evidence type="ECO:0000313" key="2">
    <source>
        <dbReference type="Proteomes" id="UP000608890"/>
    </source>
</evidence>
<keyword evidence="2" id="KW-1185">Reference proteome</keyword>
<comment type="caution">
    <text evidence="1">The sequence shown here is derived from an EMBL/GenBank/DDBJ whole genome shotgun (WGS) entry which is preliminary data.</text>
</comment>
<gene>
    <name evidence="1" type="ORF">GCM10011608_09850</name>
</gene>
<dbReference type="RefSeq" id="WP_189041031.1">
    <property type="nucleotide sequence ID" value="NZ_BMNB01000003.1"/>
</dbReference>
<evidence type="ECO:0008006" key="3">
    <source>
        <dbReference type="Google" id="ProtNLM"/>
    </source>
</evidence>
<reference evidence="1" key="2">
    <citation type="submission" date="2020-09" db="EMBL/GenBank/DDBJ databases">
        <authorList>
            <person name="Sun Q."/>
            <person name="Zhou Y."/>
        </authorList>
    </citation>
    <scope>NUCLEOTIDE SEQUENCE</scope>
    <source>
        <strain evidence="1">CGMCC 4.7312</strain>
    </source>
</reference>
<proteinExistence type="predicted"/>
<name>A0A917TLT2_9ACTN</name>
<dbReference type="Proteomes" id="UP000608890">
    <property type="component" value="Unassembled WGS sequence"/>
</dbReference>
<reference evidence="1" key="1">
    <citation type="journal article" date="2014" name="Int. J. Syst. Evol. Microbiol.">
        <title>Complete genome sequence of Corynebacterium casei LMG S-19264T (=DSM 44701T), isolated from a smear-ripened cheese.</title>
        <authorList>
            <consortium name="US DOE Joint Genome Institute (JGI-PGF)"/>
            <person name="Walter F."/>
            <person name="Albersmeier A."/>
            <person name="Kalinowski J."/>
            <person name="Ruckert C."/>
        </authorList>
    </citation>
    <scope>NUCLEOTIDE SEQUENCE</scope>
    <source>
        <strain evidence="1">CGMCC 4.7312</strain>
    </source>
</reference>
<sequence length="412" mass="44910">MSTALLDAGTATLGQLDTYHAGTENAATSAIFGGDGVLLSGNRRQRRQESRDYQRRLLDLTRRYRGMIEGDRRAALAFQEAMSRGDFTHLFGDIIDRQLLAAYQTRPVQWPSYAKRGRVRDFRTVKRFTLDGGEATLNQVKELAPYKVRAVTDSHYEYAVAKYGDQIAVSWETMVNDDLDALTDLPTRLGNAARRTEEKFAAQMFSDASGPNSTFFSTANRNIINSTVVGSTVTANPDLTIGALQHAMQVLGQQKDSDGGPIYVEGVTLVVPPALEVAANNIINATEILAATGGGDGTANDQLRVTNWMRNRVQVVVNPWLPIVNTTSGNSAWYVFANPNVGRPAMELGFLIGHETPELWVKSPNAMRVGGGPVAPEEGDFEHDAIQYRVRMVLGGTLMDPKSAVASTGLKS</sequence>
<evidence type="ECO:0000313" key="1">
    <source>
        <dbReference type="EMBL" id="GGM27097.1"/>
    </source>
</evidence>